<dbReference type="EMBL" id="DSKY01000014">
    <property type="protein sequence ID" value="HDY58956.1"/>
    <property type="molecule type" value="Genomic_DNA"/>
</dbReference>
<evidence type="ECO:0008006" key="3">
    <source>
        <dbReference type="Google" id="ProtNLM"/>
    </source>
</evidence>
<comment type="caution">
    <text evidence="2">The sequence shown here is derived from an EMBL/GenBank/DDBJ whole genome shotgun (WGS) entry which is preliminary data.</text>
</comment>
<name>A0A7V0Z5C7_UNCW3</name>
<protein>
    <recommendedName>
        <fullName evidence="3">ABC transporter permease</fullName>
    </recommendedName>
</protein>
<keyword evidence="1" id="KW-1133">Transmembrane helix</keyword>
<sequence>MKITYMIKMMMPKPLTFENILLKFIYRIEYVLSYLTTPMNQKIIIGILSVPILIKMPLAISMRDL</sequence>
<accession>A0A7V0Z5C7</accession>
<evidence type="ECO:0000256" key="1">
    <source>
        <dbReference type="SAM" id="Phobius"/>
    </source>
</evidence>
<reference evidence="2" key="1">
    <citation type="journal article" date="2020" name="mSystems">
        <title>Genome- and Community-Level Interaction Insights into Carbon Utilization and Element Cycling Functions of Hydrothermarchaeota in Hydrothermal Sediment.</title>
        <authorList>
            <person name="Zhou Z."/>
            <person name="Liu Y."/>
            <person name="Xu W."/>
            <person name="Pan J."/>
            <person name="Luo Z.H."/>
            <person name="Li M."/>
        </authorList>
    </citation>
    <scope>NUCLEOTIDE SEQUENCE [LARGE SCALE GENOMIC DNA]</scope>
    <source>
        <strain evidence="2">SpSt-258</strain>
    </source>
</reference>
<organism evidence="2">
    <name type="scientific">candidate division WOR-3 bacterium</name>
    <dbReference type="NCBI Taxonomy" id="2052148"/>
    <lineage>
        <taxon>Bacteria</taxon>
        <taxon>Bacteria division WOR-3</taxon>
    </lineage>
</organism>
<keyword evidence="1" id="KW-0472">Membrane</keyword>
<feature type="transmembrane region" description="Helical" evidence="1">
    <location>
        <begin position="43"/>
        <end position="60"/>
    </location>
</feature>
<dbReference type="AlphaFoldDB" id="A0A7V0Z5C7"/>
<gene>
    <name evidence="2" type="ORF">ENP86_05335</name>
</gene>
<keyword evidence="1" id="KW-0812">Transmembrane</keyword>
<proteinExistence type="predicted"/>
<evidence type="ECO:0000313" key="2">
    <source>
        <dbReference type="EMBL" id="HDY58956.1"/>
    </source>
</evidence>